<feature type="domain" description="Thioredoxin" evidence="7">
    <location>
        <begin position="216"/>
        <end position="361"/>
    </location>
</feature>
<protein>
    <submittedName>
        <fullName evidence="8">TlpA family protein disulfide reductase</fullName>
    </submittedName>
</protein>
<keyword evidence="6" id="KW-0732">Signal</keyword>
<dbReference type="InterPro" id="IPR013740">
    <property type="entry name" value="Redoxin"/>
</dbReference>
<dbReference type="PROSITE" id="PS51257">
    <property type="entry name" value="PROKAR_LIPOPROTEIN"/>
    <property type="match status" value="1"/>
</dbReference>
<keyword evidence="4" id="KW-0676">Redox-active center</keyword>
<evidence type="ECO:0000256" key="2">
    <source>
        <dbReference type="ARBA" id="ARBA00022968"/>
    </source>
</evidence>
<dbReference type="RefSeq" id="WP_216440687.1">
    <property type="nucleotide sequence ID" value="NZ_JAHLQF010000004.1"/>
</dbReference>
<comment type="caution">
    <text evidence="8">The sequence shown here is derived from an EMBL/GenBank/DDBJ whole genome shotgun (WGS) entry which is preliminary data.</text>
</comment>
<organism evidence="8 9">
    <name type="scientific">Clostridium mobile</name>
    <dbReference type="NCBI Taxonomy" id="2841512"/>
    <lineage>
        <taxon>Bacteria</taxon>
        <taxon>Bacillati</taxon>
        <taxon>Bacillota</taxon>
        <taxon>Clostridia</taxon>
        <taxon>Eubacteriales</taxon>
        <taxon>Clostridiaceae</taxon>
        <taxon>Clostridium</taxon>
    </lineage>
</organism>
<dbReference type="Pfam" id="PF08534">
    <property type="entry name" value="Redoxin"/>
    <property type="match status" value="1"/>
</dbReference>
<evidence type="ECO:0000313" key="9">
    <source>
        <dbReference type="Proteomes" id="UP000726170"/>
    </source>
</evidence>
<evidence type="ECO:0000313" key="8">
    <source>
        <dbReference type="EMBL" id="MBU5486102.1"/>
    </source>
</evidence>
<keyword evidence="3" id="KW-1015">Disulfide bond</keyword>
<dbReference type="PROSITE" id="PS51352">
    <property type="entry name" value="THIOREDOXIN_2"/>
    <property type="match status" value="1"/>
</dbReference>
<dbReference type="InterPro" id="IPR050553">
    <property type="entry name" value="Thioredoxin_ResA/DsbE_sf"/>
</dbReference>
<dbReference type="PANTHER" id="PTHR42852:SF6">
    <property type="entry name" value="THIOL:DISULFIDE INTERCHANGE PROTEIN DSBE"/>
    <property type="match status" value="1"/>
</dbReference>
<evidence type="ECO:0000256" key="6">
    <source>
        <dbReference type="SAM" id="SignalP"/>
    </source>
</evidence>
<keyword evidence="1" id="KW-0201">Cytochrome c-type biogenesis</keyword>
<proteinExistence type="predicted"/>
<name>A0ABS6ELV5_9CLOT</name>
<feature type="chain" id="PRO_5047369458" evidence="6">
    <location>
        <begin position="23"/>
        <end position="364"/>
    </location>
</feature>
<evidence type="ECO:0000256" key="4">
    <source>
        <dbReference type="ARBA" id="ARBA00023284"/>
    </source>
</evidence>
<evidence type="ECO:0000259" key="7">
    <source>
        <dbReference type="PROSITE" id="PS51352"/>
    </source>
</evidence>
<keyword evidence="2" id="KW-0812">Transmembrane</keyword>
<dbReference type="PANTHER" id="PTHR42852">
    <property type="entry name" value="THIOL:DISULFIDE INTERCHANGE PROTEIN DSBE"/>
    <property type="match status" value="1"/>
</dbReference>
<dbReference type="Proteomes" id="UP000726170">
    <property type="component" value="Unassembled WGS sequence"/>
</dbReference>
<reference evidence="8 9" key="1">
    <citation type="submission" date="2021-06" db="EMBL/GenBank/DDBJ databases">
        <authorList>
            <person name="Sun Q."/>
            <person name="Li D."/>
        </authorList>
    </citation>
    <scope>NUCLEOTIDE SEQUENCE [LARGE SCALE GENOMIC DNA]</scope>
    <source>
        <strain evidence="8 9">MSJ-11</strain>
    </source>
</reference>
<evidence type="ECO:0000256" key="1">
    <source>
        <dbReference type="ARBA" id="ARBA00022748"/>
    </source>
</evidence>
<feature type="region of interest" description="Disordered" evidence="5">
    <location>
        <begin position="23"/>
        <end position="43"/>
    </location>
</feature>
<dbReference type="EMBL" id="JAHLQF010000004">
    <property type="protein sequence ID" value="MBU5486102.1"/>
    <property type="molecule type" value="Genomic_DNA"/>
</dbReference>
<keyword evidence="9" id="KW-1185">Reference proteome</keyword>
<dbReference type="InterPro" id="IPR013766">
    <property type="entry name" value="Thioredoxin_domain"/>
</dbReference>
<evidence type="ECO:0000256" key="3">
    <source>
        <dbReference type="ARBA" id="ARBA00023157"/>
    </source>
</evidence>
<accession>A0ABS6ELV5</accession>
<keyword evidence="2" id="KW-0735">Signal-anchor</keyword>
<sequence>MKRKFLTILISAILCISMSACNKSTGKNSKQTKNETNKTETVQDDTARRFEDLGIEFSLPNKWKNKAENIDAYATAPEENIEGQVIVSFILDETMEKARKLNEEASKIPETDKEEIKKAAAEIMDLTNEFKELWTVVSIDKSKKEGKVQKDLFSKYENKDLIGKEGSLEFYLLYNNKPDTNGLSERSKKDYEEIYGGIKEFKSLIKIFKPVTEQEKLSKHKKFEFKTKTLDGKEIDSSIFKDSKLTMVNIWATYCSPCIAEMPDIEKLYEEVKDENINVIGLVSDTPDVDNEELAKKILSKKGVTFANIIPDEKIMNNILNDVSGVPTTFFVDSEGNIIGEFVVGSKNKDEYMKEIQDRLKSIK</sequence>
<gene>
    <name evidence="8" type="ORF">KQI86_17415</name>
</gene>
<dbReference type="CDD" id="cd02966">
    <property type="entry name" value="TlpA_like_family"/>
    <property type="match status" value="1"/>
</dbReference>
<evidence type="ECO:0000256" key="5">
    <source>
        <dbReference type="SAM" id="MobiDB-lite"/>
    </source>
</evidence>
<feature type="signal peptide" evidence="6">
    <location>
        <begin position="1"/>
        <end position="22"/>
    </location>
</feature>